<organism evidence="3 4">
    <name type="scientific">Pristionchus mayeri</name>
    <dbReference type="NCBI Taxonomy" id="1317129"/>
    <lineage>
        <taxon>Eukaryota</taxon>
        <taxon>Metazoa</taxon>
        <taxon>Ecdysozoa</taxon>
        <taxon>Nematoda</taxon>
        <taxon>Chromadorea</taxon>
        <taxon>Rhabditida</taxon>
        <taxon>Rhabditina</taxon>
        <taxon>Diplogasteromorpha</taxon>
        <taxon>Diplogasteroidea</taxon>
        <taxon>Neodiplogasteridae</taxon>
        <taxon>Pristionchus</taxon>
    </lineage>
</organism>
<dbReference type="SMART" id="SM00225">
    <property type="entry name" value="BTB"/>
    <property type="match status" value="1"/>
</dbReference>
<sequence>GLAINFRMPPPNKKKKEGGVERSADGVFRFELKEMLSSGHDSYSPEIVVEGVPWKAKVWKGSLFGASLYCLNNQSTPWSMDLDVEAIIIHSDTANNLTVQKSTTIEFDDTDTSVKFMQWKEFISNEKGFIKDGDATVEIRFWISNLMGIRSFPLLDFSDPVNPCHDAALVVEGTKIYVSKQVLAIQSPVFKSMFYGEFAEKSKVDFDIYNVNKKEVLEMLHIIYPSSCKKITDDSVENLLKLGDRFEIAYLIDRAEKFLIDSERVSNVQKLLLAERYKLCGLQTSILSELHDAHDFKKIQESPIYSELSESTVRLLFKRMTDIA</sequence>
<dbReference type="InterPro" id="IPR000210">
    <property type="entry name" value="BTB/POZ_dom"/>
</dbReference>
<feature type="region of interest" description="Disordered" evidence="1">
    <location>
        <begin position="1"/>
        <end position="20"/>
    </location>
</feature>
<keyword evidence="4" id="KW-1185">Reference proteome</keyword>
<dbReference type="EMBL" id="BTRK01000006">
    <property type="protein sequence ID" value="GMR59922.1"/>
    <property type="molecule type" value="Genomic_DNA"/>
</dbReference>
<gene>
    <name evidence="3" type="ORF">PMAYCL1PPCAC_30117</name>
</gene>
<evidence type="ECO:0000259" key="2">
    <source>
        <dbReference type="PROSITE" id="PS50097"/>
    </source>
</evidence>
<evidence type="ECO:0000313" key="3">
    <source>
        <dbReference type="EMBL" id="GMR59922.1"/>
    </source>
</evidence>
<proteinExistence type="predicted"/>
<dbReference type="Gene3D" id="2.60.210.10">
    <property type="entry name" value="Apoptosis, Tumor Necrosis Factor Receptor Associated Protein 2, Chain A"/>
    <property type="match status" value="1"/>
</dbReference>
<dbReference type="PANTHER" id="PTHR47022:SF1">
    <property type="entry name" value="BTB AND MATH DOMAIN-CONTAINING PROTEIN 36-RELATED"/>
    <property type="match status" value="1"/>
</dbReference>
<dbReference type="CDD" id="cd00121">
    <property type="entry name" value="MATH"/>
    <property type="match status" value="1"/>
</dbReference>
<dbReference type="InterPro" id="IPR011333">
    <property type="entry name" value="SKP1/BTB/POZ_sf"/>
</dbReference>
<dbReference type="Pfam" id="PF00651">
    <property type="entry name" value="BTB"/>
    <property type="match status" value="1"/>
</dbReference>
<dbReference type="PROSITE" id="PS50097">
    <property type="entry name" value="BTB"/>
    <property type="match status" value="1"/>
</dbReference>
<reference evidence="4" key="1">
    <citation type="submission" date="2022-10" db="EMBL/GenBank/DDBJ databases">
        <title>Genome assembly of Pristionchus species.</title>
        <authorList>
            <person name="Yoshida K."/>
            <person name="Sommer R.J."/>
        </authorList>
    </citation>
    <scope>NUCLEOTIDE SEQUENCE [LARGE SCALE GENOMIC DNA]</scope>
    <source>
        <strain evidence="4">RS5460</strain>
    </source>
</reference>
<dbReference type="Proteomes" id="UP001328107">
    <property type="component" value="Unassembled WGS sequence"/>
</dbReference>
<dbReference type="SUPFAM" id="SSF54695">
    <property type="entry name" value="POZ domain"/>
    <property type="match status" value="1"/>
</dbReference>
<dbReference type="Pfam" id="PF00917">
    <property type="entry name" value="MATH"/>
    <property type="match status" value="1"/>
</dbReference>
<evidence type="ECO:0000256" key="1">
    <source>
        <dbReference type="SAM" id="MobiDB-lite"/>
    </source>
</evidence>
<protein>
    <recommendedName>
        <fullName evidence="2">BTB domain-containing protein</fullName>
    </recommendedName>
</protein>
<dbReference type="InterPro" id="IPR008974">
    <property type="entry name" value="TRAF-like"/>
</dbReference>
<dbReference type="CDD" id="cd18186">
    <property type="entry name" value="BTB_POZ_ZBTB_KLHL-like"/>
    <property type="match status" value="1"/>
</dbReference>
<comment type="caution">
    <text evidence="3">The sequence shown here is derived from an EMBL/GenBank/DDBJ whole genome shotgun (WGS) entry which is preliminary data.</text>
</comment>
<evidence type="ECO:0000313" key="4">
    <source>
        <dbReference type="Proteomes" id="UP001328107"/>
    </source>
</evidence>
<feature type="domain" description="BTB" evidence="2">
    <location>
        <begin position="165"/>
        <end position="224"/>
    </location>
</feature>
<name>A0AAN5IBG0_9BILA</name>
<dbReference type="AlphaFoldDB" id="A0AAN5IBG0"/>
<dbReference type="InterPro" id="IPR002083">
    <property type="entry name" value="MATH/TRAF_dom"/>
</dbReference>
<dbReference type="Gene3D" id="3.30.710.10">
    <property type="entry name" value="Potassium Channel Kv1.1, Chain A"/>
    <property type="match status" value="1"/>
</dbReference>
<accession>A0AAN5IBG0</accession>
<dbReference type="PANTHER" id="PTHR47022">
    <property type="entry name" value="BTB AND MATH DOMAIN-CONTAINING PROTEIN 36-RELATED"/>
    <property type="match status" value="1"/>
</dbReference>
<feature type="non-terminal residue" evidence="3">
    <location>
        <position position="1"/>
    </location>
</feature>
<dbReference type="SUPFAM" id="SSF49599">
    <property type="entry name" value="TRAF domain-like"/>
    <property type="match status" value="1"/>
</dbReference>